<organism evidence="1 2">
    <name type="scientific">Flavobacterium urocaniciphilum</name>
    <dbReference type="NCBI Taxonomy" id="1299341"/>
    <lineage>
        <taxon>Bacteria</taxon>
        <taxon>Pseudomonadati</taxon>
        <taxon>Bacteroidota</taxon>
        <taxon>Flavobacteriia</taxon>
        <taxon>Flavobacteriales</taxon>
        <taxon>Flavobacteriaceae</taxon>
        <taxon>Flavobacterium</taxon>
    </lineage>
</organism>
<dbReference type="AlphaFoldDB" id="A0A1H8YZP5"/>
<gene>
    <name evidence="1" type="ORF">SAMN05444005_101337</name>
</gene>
<keyword evidence="2" id="KW-1185">Reference proteome</keyword>
<dbReference type="EMBL" id="FOEI01000001">
    <property type="protein sequence ID" value="SEP56838.1"/>
    <property type="molecule type" value="Genomic_DNA"/>
</dbReference>
<reference evidence="1 2" key="1">
    <citation type="submission" date="2016-10" db="EMBL/GenBank/DDBJ databases">
        <authorList>
            <person name="de Groot N.N."/>
        </authorList>
    </citation>
    <scope>NUCLEOTIDE SEQUENCE [LARGE SCALE GENOMIC DNA]</scope>
    <source>
        <strain evidence="1 2">DSM 27078</strain>
    </source>
</reference>
<accession>A0A1H8YZP5</accession>
<sequence>MKIQVGFLISYDYELLKNALPRVYDEADTIFLAIDKDRKTWNGASFSIDDSFFTWIKEVDTKNKIVIYEDQFYQENLTTMECEVRERKMLSEKMGLGNWLIQLDADEYFLDFKKFVSDISKYDSYLKSPKAQEIQIAAYLVNIYKFVEDGFLYVDEPTRCLTATNIPNYKVGRNTRKRIIYTDNLILHETLSRSEKELETKFKNWGHKNELNPHFLEKWKSATKDNYKELKDVFYIEPEKWKSLNYVAGKNIDEVSKNFNSKDFLPTSFYIWKKNFGQWFKFLFK</sequence>
<dbReference type="OrthoDB" id="745987at2"/>
<name>A0A1H8YZP5_9FLAO</name>
<proteinExistence type="predicted"/>
<evidence type="ECO:0008006" key="3">
    <source>
        <dbReference type="Google" id="ProtNLM"/>
    </source>
</evidence>
<evidence type="ECO:0000313" key="2">
    <source>
        <dbReference type="Proteomes" id="UP000198648"/>
    </source>
</evidence>
<evidence type="ECO:0000313" key="1">
    <source>
        <dbReference type="EMBL" id="SEP56838.1"/>
    </source>
</evidence>
<dbReference type="RefSeq" id="WP_091464305.1">
    <property type="nucleotide sequence ID" value="NZ_FOEI01000001.1"/>
</dbReference>
<protein>
    <recommendedName>
        <fullName evidence="3">Glycosyl transferase family 2</fullName>
    </recommendedName>
</protein>
<dbReference type="STRING" id="1299341.SAMN05444005_101337"/>
<dbReference type="Proteomes" id="UP000198648">
    <property type="component" value="Unassembled WGS sequence"/>
</dbReference>